<sequence length="176" mass="20360">MPEQVRQGAPGGLSQLVLGGHVLWLAPFKSSPTSPLPPLSLQYFHTLENSIVSLFVLLTTANFPDVMMPSYSRNPWSCVFFIVYLSIELYFIMNLLLAVVFDTFNDIEKRKFKSLLLHKRTAIQHAYRLLVSQKRPAGISYRQFEGLMRFYKPRMSARERYLTFKALNQNNTPLLR</sequence>
<evidence type="ECO:0000256" key="5">
    <source>
        <dbReference type="SAM" id="Phobius"/>
    </source>
</evidence>
<feature type="transmembrane region" description="Helical" evidence="5">
    <location>
        <begin position="40"/>
        <end position="61"/>
    </location>
</feature>
<proteinExistence type="predicted"/>
<dbReference type="PANTHER" id="PTHR46474">
    <property type="entry name" value="TWO PORE CALCIUM CHANNEL PROTEIN 1"/>
    <property type="match status" value="1"/>
</dbReference>
<evidence type="ECO:0000256" key="4">
    <source>
        <dbReference type="ARBA" id="ARBA00023136"/>
    </source>
</evidence>
<organism evidence="7 8">
    <name type="scientific">Saguinus oedipus</name>
    <name type="common">Cotton-top tamarin</name>
    <name type="synonym">Oedipomidas oedipus</name>
    <dbReference type="NCBI Taxonomy" id="9490"/>
    <lineage>
        <taxon>Eukaryota</taxon>
        <taxon>Metazoa</taxon>
        <taxon>Chordata</taxon>
        <taxon>Craniata</taxon>
        <taxon>Vertebrata</taxon>
        <taxon>Euteleostomi</taxon>
        <taxon>Mammalia</taxon>
        <taxon>Eutheria</taxon>
        <taxon>Euarchontoglires</taxon>
        <taxon>Primates</taxon>
        <taxon>Haplorrhini</taxon>
        <taxon>Platyrrhini</taxon>
        <taxon>Cebidae</taxon>
        <taxon>Callitrichinae</taxon>
        <taxon>Saguinus</taxon>
    </lineage>
</organism>
<dbReference type="Proteomes" id="UP001266305">
    <property type="component" value="Unassembled WGS sequence"/>
</dbReference>
<evidence type="ECO:0000313" key="8">
    <source>
        <dbReference type="Proteomes" id="UP001266305"/>
    </source>
</evidence>
<dbReference type="Pfam" id="PF00520">
    <property type="entry name" value="Ion_trans"/>
    <property type="match status" value="1"/>
</dbReference>
<keyword evidence="4 5" id="KW-0472">Membrane</keyword>
<dbReference type="InterPro" id="IPR028801">
    <property type="entry name" value="TPC1_animal"/>
</dbReference>
<feature type="domain" description="Ion transport" evidence="6">
    <location>
        <begin position="43"/>
        <end position="111"/>
    </location>
</feature>
<keyword evidence="3 5" id="KW-1133">Transmembrane helix</keyword>
<dbReference type="Gene3D" id="1.10.287.70">
    <property type="match status" value="1"/>
</dbReference>
<evidence type="ECO:0000256" key="3">
    <source>
        <dbReference type="ARBA" id="ARBA00022989"/>
    </source>
</evidence>
<evidence type="ECO:0000313" key="7">
    <source>
        <dbReference type="EMBL" id="KAK2102646.1"/>
    </source>
</evidence>
<evidence type="ECO:0000259" key="6">
    <source>
        <dbReference type="Pfam" id="PF00520"/>
    </source>
</evidence>
<feature type="transmembrane region" description="Helical" evidence="5">
    <location>
        <begin position="81"/>
        <end position="104"/>
    </location>
</feature>
<protein>
    <submittedName>
        <fullName evidence="7">Two pore calcium channel protein 1</fullName>
    </submittedName>
</protein>
<name>A0ABQ9V056_SAGOE</name>
<keyword evidence="8" id="KW-1185">Reference proteome</keyword>
<comment type="subcellular location">
    <subcellularLocation>
        <location evidence="1">Membrane</location>
        <topology evidence="1">Multi-pass membrane protein</topology>
    </subcellularLocation>
</comment>
<keyword evidence="2 5" id="KW-0812">Transmembrane</keyword>
<gene>
    <name evidence="7" type="primary">TPCN1_2</name>
    <name evidence="7" type="ORF">P7K49_020313</name>
</gene>
<comment type="caution">
    <text evidence="7">The sequence shown here is derived from an EMBL/GenBank/DDBJ whole genome shotgun (WGS) entry which is preliminary data.</text>
</comment>
<evidence type="ECO:0000256" key="2">
    <source>
        <dbReference type="ARBA" id="ARBA00022692"/>
    </source>
</evidence>
<dbReference type="EMBL" id="JASSZA010000009">
    <property type="protein sequence ID" value="KAK2102646.1"/>
    <property type="molecule type" value="Genomic_DNA"/>
</dbReference>
<evidence type="ECO:0000256" key="1">
    <source>
        <dbReference type="ARBA" id="ARBA00004141"/>
    </source>
</evidence>
<dbReference type="InterPro" id="IPR005821">
    <property type="entry name" value="Ion_trans_dom"/>
</dbReference>
<dbReference type="PANTHER" id="PTHR46474:SF1">
    <property type="entry name" value="TWO PORE CHANNEL PROTEIN 1"/>
    <property type="match status" value="1"/>
</dbReference>
<reference evidence="7 8" key="1">
    <citation type="submission" date="2023-05" db="EMBL/GenBank/DDBJ databases">
        <title>B98-5 Cell Line De Novo Hybrid Assembly: An Optical Mapping Approach.</title>
        <authorList>
            <person name="Kananen K."/>
            <person name="Auerbach J.A."/>
            <person name="Kautto E."/>
            <person name="Blachly J.S."/>
        </authorList>
    </citation>
    <scope>NUCLEOTIDE SEQUENCE [LARGE SCALE GENOMIC DNA]</scope>
    <source>
        <strain evidence="7">B95-8</strain>
        <tissue evidence="7">Cell line</tissue>
    </source>
</reference>
<accession>A0ABQ9V056</accession>